<dbReference type="PROSITE" id="PS00165">
    <property type="entry name" value="DEHYDRATASE_SER_THR"/>
    <property type="match status" value="1"/>
</dbReference>
<dbReference type="Gene3D" id="3.40.50.1100">
    <property type="match status" value="2"/>
</dbReference>
<comment type="similarity">
    <text evidence="5">Belongs to the serine/threonine dehydratase family.</text>
</comment>
<evidence type="ECO:0000256" key="4">
    <source>
        <dbReference type="ARBA" id="ARBA00001946"/>
    </source>
</evidence>
<comment type="cofactor">
    <cofactor evidence="3">
        <name>Mn(2+)</name>
        <dbReference type="ChEBI" id="CHEBI:29035"/>
    </cofactor>
</comment>
<evidence type="ECO:0000256" key="6">
    <source>
        <dbReference type="ARBA" id="ARBA00022842"/>
    </source>
</evidence>
<dbReference type="GO" id="GO:0070179">
    <property type="term" value="P:D-serine biosynthetic process"/>
    <property type="evidence" value="ECO:0007669"/>
    <property type="project" value="TreeGrafter"/>
</dbReference>
<keyword evidence="8" id="KW-0456">Lyase</keyword>
<evidence type="ECO:0000256" key="7">
    <source>
        <dbReference type="ARBA" id="ARBA00022898"/>
    </source>
</evidence>
<evidence type="ECO:0000313" key="11">
    <source>
        <dbReference type="Proteomes" id="UP000184050"/>
    </source>
</evidence>
<evidence type="ECO:0000256" key="5">
    <source>
        <dbReference type="ARBA" id="ARBA00010869"/>
    </source>
</evidence>
<dbReference type="PANTHER" id="PTHR43050:SF1">
    <property type="entry name" value="SERINE RACEMASE"/>
    <property type="match status" value="1"/>
</dbReference>
<evidence type="ECO:0000256" key="8">
    <source>
        <dbReference type="ARBA" id="ARBA00023239"/>
    </source>
</evidence>
<dbReference type="GO" id="GO:0018114">
    <property type="term" value="F:threonine racemase activity"/>
    <property type="evidence" value="ECO:0007669"/>
    <property type="project" value="TreeGrafter"/>
</dbReference>
<evidence type="ECO:0000259" key="9">
    <source>
        <dbReference type="Pfam" id="PF00291"/>
    </source>
</evidence>
<dbReference type="GO" id="GO:0000287">
    <property type="term" value="F:magnesium ion binding"/>
    <property type="evidence" value="ECO:0007669"/>
    <property type="project" value="TreeGrafter"/>
</dbReference>
<comment type="cofactor">
    <cofactor evidence="4">
        <name>Mg(2+)</name>
        <dbReference type="ChEBI" id="CHEBI:18420"/>
    </cofactor>
</comment>
<dbReference type="SUPFAM" id="SSF53686">
    <property type="entry name" value="Tryptophan synthase beta subunit-like PLP-dependent enzymes"/>
    <property type="match status" value="1"/>
</dbReference>
<sequence length="315" mass="33879">MSFLPVYNDIYTAHQTIQKYAHRTPVLTSTSINKIVGNSLFFKCENFQKVGAFKFRGACNAVFSLSEEDAKKGVATHSSGNHAAALALAAKMRGIAAHIVMPRTSPEIKKKAVAGYGAHITFCEPTLEARESTLAKVVEETRATEIHPYNNFHVIAGQGTAAKELIEGKRKFDIIIAPVGGGGLLSGTAISTKKLLPECKVIAAEPAGADDAFRSFRAGKLIPSVNPKTIADGLLTSLGERNFAIISEKVDDIVTVSEEKIVEAMRLIWERMKIIIEPSSAVPLAAILENKINVQNKKVGIILSGGNLDLGKLPF</sequence>
<dbReference type="AlphaFoldDB" id="A0A1M6HEC0"/>
<dbReference type="GO" id="GO:0030170">
    <property type="term" value="F:pyridoxal phosphate binding"/>
    <property type="evidence" value="ECO:0007669"/>
    <property type="project" value="InterPro"/>
</dbReference>
<reference evidence="10 11" key="1">
    <citation type="submission" date="2016-11" db="EMBL/GenBank/DDBJ databases">
        <authorList>
            <person name="Jaros S."/>
            <person name="Januszkiewicz K."/>
            <person name="Wedrychowicz H."/>
        </authorList>
    </citation>
    <scope>NUCLEOTIDE SEQUENCE [LARGE SCALE GENOMIC DNA]</scope>
    <source>
        <strain evidence="10 11">DSM 27063</strain>
    </source>
</reference>
<dbReference type="OrthoDB" id="9811476at2"/>
<gene>
    <name evidence="10" type="ORF">SAMN05444280_11357</name>
</gene>
<dbReference type="GO" id="GO:0030378">
    <property type="term" value="F:serine racemase activity"/>
    <property type="evidence" value="ECO:0007669"/>
    <property type="project" value="TreeGrafter"/>
</dbReference>
<keyword evidence="6" id="KW-0460">Magnesium</keyword>
<dbReference type="CDD" id="cd01562">
    <property type="entry name" value="Thr-dehyd"/>
    <property type="match status" value="1"/>
</dbReference>
<keyword evidence="11" id="KW-1185">Reference proteome</keyword>
<feature type="domain" description="Tryptophan synthase beta chain-like PALP" evidence="9">
    <location>
        <begin position="20"/>
        <end position="305"/>
    </location>
</feature>
<protein>
    <submittedName>
        <fullName evidence="10">Threonine dehydratase</fullName>
    </submittedName>
</protein>
<comment type="cofactor">
    <cofactor evidence="2">
        <name>pyridoxal 5'-phosphate</name>
        <dbReference type="ChEBI" id="CHEBI:597326"/>
    </cofactor>
</comment>
<comment type="cofactor">
    <cofactor evidence="1">
        <name>Ca(2+)</name>
        <dbReference type="ChEBI" id="CHEBI:29108"/>
    </cofactor>
</comment>
<proteinExistence type="inferred from homology"/>
<organism evidence="10 11">
    <name type="scientific">Tangfeifania diversioriginum</name>
    <dbReference type="NCBI Taxonomy" id="1168035"/>
    <lineage>
        <taxon>Bacteria</taxon>
        <taxon>Pseudomonadati</taxon>
        <taxon>Bacteroidota</taxon>
        <taxon>Bacteroidia</taxon>
        <taxon>Marinilabiliales</taxon>
        <taxon>Prolixibacteraceae</taxon>
        <taxon>Tangfeifania</taxon>
    </lineage>
</organism>
<dbReference type="GO" id="GO:0003941">
    <property type="term" value="F:L-serine ammonia-lyase activity"/>
    <property type="evidence" value="ECO:0007669"/>
    <property type="project" value="TreeGrafter"/>
</dbReference>
<dbReference type="EMBL" id="FQZE01000013">
    <property type="protein sequence ID" value="SHJ20486.1"/>
    <property type="molecule type" value="Genomic_DNA"/>
</dbReference>
<evidence type="ECO:0000313" key="10">
    <source>
        <dbReference type="EMBL" id="SHJ20486.1"/>
    </source>
</evidence>
<dbReference type="Pfam" id="PF00291">
    <property type="entry name" value="PALP"/>
    <property type="match status" value="1"/>
</dbReference>
<name>A0A1M6HEC0_9BACT</name>
<dbReference type="InterPro" id="IPR036052">
    <property type="entry name" value="TrpB-like_PALP_sf"/>
</dbReference>
<evidence type="ECO:0000256" key="2">
    <source>
        <dbReference type="ARBA" id="ARBA00001933"/>
    </source>
</evidence>
<keyword evidence="7" id="KW-0663">Pyridoxal phosphate</keyword>
<dbReference type="InterPro" id="IPR001926">
    <property type="entry name" value="TrpB-like_PALP"/>
</dbReference>
<evidence type="ECO:0000256" key="3">
    <source>
        <dbReference type="ARBA" id="ARBA00001936"/>
    </source>
</evidence>
<dbReference type="STRING" id="1168035.SAMN05444280_11357"/>
<dbReference type="GO" id="GO:0005524">
    <property type="term" value="F:ATP binding"/>
    <property type="evidence" value="ECO:0007669"/>
    <property type="project" value="TreeGrafter"/>
</dbReference>
<evidence type="ECO:0000256" key="1">
    <source>
        <dbReference type="ARBA" id="ARBA00001913"/>
    </source>
</evidence>
<accession>A0A1M6HEC0</accession>
<dbReference type="PANTHER" id="PTHR43050">
    <property type="entry name" value="SERINE / THREONINE RACEMASE FAMILY MEMBER"/>
    <property type="match status" value="1"/>
</dbReference>
<dbReference type="Proteomes" id="UP000184050">
    <property type="component" value="Unassembled WGS sequence"/>
</dbReference>
<dbReference type="FunFam" id="3.40.50.1100:FF:000007">
    <property type="entry name" value="L-threonine dehydratase catabolic TdcB"/>
    <property type="match status" value="1"/>
</dbReference>
<dbReference type="RefSeq" id="WP_073168941.1">
    <property type="nucleotide sequence ID" value="NZ_FQZE01000013.1"/>
</dbReference>
<dbReference type="InterPro" id="IPR000634">
    <property type="entry name" value="Ser/Thr_deHydtase_PyrdxlP-BS"/>
</dbReference>